<name>A0ABY4CG75_9BACL</name>
<protein>
    <recommendedName>
        <fullName evidence="5">Gram-positive cocci surface proteins LPxTG domain-containing protein</fullName>
    </recommendedName>
</protein>
<keyword evidence="2" id="KW-0732">Signal</keyword>
<feature type="chain" id="PRO_5046603845" description="Gram-positive cocci surface proteins LPxTG domain-containing protein" evidence="2">
    <location>
        <begin position="24"/>
        <end position="211"/>
    </location>
</feature>
<dbReference type="Proteomes" id="UP000830167">
    <property type="component" value="Chromosome"/>
</dbReference>
<evidence type="ECO:0000313" key="3">
    <source>
        <dbReference type="EMBL" id="UOF89515.1"/>
    </source>
</evidence>
<keyword evidence="4" id="KW-1185">Reference proteome</keyword>
<sequence length="211" mass="22263">MKRMAAFGFIGVATALSTSVAFAATPPPDFQKIGFPTVVAEQTIDPTKATTVSHDNIKIAIPSGAFNRPVKFEILEGPLTNFQNKAPAGETVLMDFAFKVVDPATNTIIGKFNKPVVFSYTDANINVNSKYYDTTTAGTFVLNKIPAKINGTTLSHPILGAPVGWAVTSPSNSVKQATSPVTGFAYGSYAATGAAILLTGASILYLNRRRA</sequence>
<gene>
    <name evidence="3" type="ORF">LSG31_16695</name>
</gene>
<accession>A0ABY4CG75</accession>
<feature type="transmembrane region" description="Helical" evidence="1">
    <location>
        <begin position="184"/>
        <end position="206"/>
    </location>
</feature>
<dbReference type="RefSeq" id="WP_347436204.1">
    <property type="nucleotide sequence ID" value="NZ_CP089291.1"/>
</dbReference>
<keyword evidence="1" id="KW-0472">Membrane</keyword>
<dbReference type="EMBL" id="CP089291">
    <property type="protein sequence ID" value="UOF89515.1"/>
    <property type="molecule type" value="Genomic_DNA"/>
</dbReference>
<evidence type="ECO:0000256" key="2">
    <source>
        <dbReference type="SAM" id="SignalP"/>
    </source>
</evidence>
<evidence type="ECO:0000256" key="1">
    <source>
        <dbReference type="SAM" id="Phobius"/>
    </source>
</evidence>
<feature type="signal peptide" evidence="2">
    <location>
        <begin position="1"/>
        <end position="23"/>
    </location>
</feature>
<proteinExistence type="predicted"/>
<keyword evidence="1" id="KW-0812">Transmembrane</keyword>
<organism evidence="3 4">
    <name type="scientific">Fodinisporobacter ferrooxydans</name>
    <dbReference type="NCBI Taxonomy" id="2901836"/>
    <lineage>
        <taxon>Bacteria</taxon>
        <taxon>Bacillati</taxon>
        <taxon>Bacillota</taxon>
        <taxon>Bacilli</taxon>
        <taxon>Bacillales</taxon>
        <taxon>Alicyclobacillaceae</taxon>
        <taxon>Fodinisporobacter</taxon>
    </lineage>
</organism>
<evidence type="ECO:0000313" key="4">
    <source>
        <dbReference type="Proteomes" id="UP000830167"/>
    </source>
</evidence>
<keyword evidence="1" id="KW-1133">Transmembrane helix</keyword>
<evidence type="ECO:0008006" key="5">
    <source>
        <dbReference type="Google" id="ProtNLM"/>
    </source>
</evidence>
<reference evidence="3" key="1">
    <citation type="submission" date="2021-12" db="EMBL/GenBank/DDBJ databases">
        <title>Alicyclobacillaceae gen. nov., sp. nov., isolated from chalcocite enrichment system.</title>
        <authorList>
            <person name="Jiang Z."/>
        </authorList>
    </citation>
    <scope>NUCLEOTIDE SEQUENCE</scope>
    <source>
        <strain evidence="3">MYW30-H2</strain>
    </source>
</reference>